<keyword evidence="9 13" id="KW-0176">Collagen</keyword>
<evidence type="ECO:0000259" key="12">
    <source>
        <dbReference type="SMART" id="SM00210"/>
    </source>
</evidence>
<dbReference type="SUPFAM" id="SSF56436">
    <property type="entry name" value="C-type lectin-like"/>
    <property type="match status" value="1"/>
</dbReference>
<feature type="compositionally biased region" description="Gly residues" evidence="10">
    <location>
        <begin position="1086"/>
        <end position="1095"/>
    </location>
</feature>
<evidence type="ECO:0000313" key="14">
    <source>
        <dbReference type="Proteomes" id="UP000596742"/>
    </source>
</evidence>
<dbReference type="FunFam" id="1.10.630.10:FF:000182">
    <property type="entry name" value="Cytochrome P450 3A4"/>
    <property type="match status" value="1"/>
</dbReference>
<dbReference type="InterPro" id="IPR048287">
    <property type="entry name" value="TSPN-like_N"/>
</dbReference>
<protein>
    <submittedName>
        <fullName evidence="13">Collagen, type XVIII, alpha</fullName>
    </submittedName>
</protein>
<feature type="compositionally biased region" description="Basic and acidic residues" evidence="10">
    <location>
        <begin position="257"/>
        <end position="286"/>
    </location>
</feature>
<dbReference type="GO" id="GO:0020037">
    <property type="term" value="F:heme binding"/>
    <property type="evidence" value="ECO:0007669"/>
    <property type="project" value="InterPro"/>
</dbReference>
<dbReference type="InterPro" id="IPR045463">
    <property type="entry name" value="XV/XVIII_trimerization_dom"/>
</dbReference>
<feature type="compositionally biased region" description="Pro residues" evidence="10">
    <location>
        <begin position="1076"/>
        <end position="1085"/>
    </location>
</feature>
<evidence type="ECO:0000256" key="3">
    <source>
        <dbReference type="ARBA" id="ARBA00022617"/>
    </source>
</evidence>
<dbReference type="GO" id="GO:0004497">
    <property type="term" value="F:monooxygenase activity"/>
    <property type="evidence" value="ECO:0007669"/>
    <property type="project" value="UniProtKB-KW"/>
</dbReference>
<feature type="compositionally biased region" description="Basic and acidic residues" evidence="10">
    <location>
        <begin position="317"/>
        <end position="329"/>
    </location>
</feature>
<evidence type="ECO:0000256" key="2">
    <source>
        <dbReference type="ARBA" id="ARBA00010617"/>
    </source>
</evidence>
<accession>A0A8B6F802</accession>
<feature type="compositionally biased region" description="Pro residues" evidence="10">
    <location>
        <begin position="292"/>
        <end position="308"/>
    </location>
</feature>
<evidence type="ECO:0000256" key="1">
    <source>
        <dbReference type="ARBA" id="ARBA00001971"/>
    </source>
</evidence>
<feature type="compositionally biased region" description="Pro residues" evidence="10">
    <location>
        <begin position="510"/>
        <end position="519"/>
    </location>
</feature>
<feature type="compositionally biased region" description="Gly residues" evidence="10">
    <location>
        <begin position="815"/>
        <end position="826"/>
    </location>
</feature>
<evidence type="ECO:0000256" key="5">
    <source>
        <dbReference type="ARBA" id="ARBA00022737"/>
    </source>
</evidence>
<feature type="compositionally biased region" description="Low complexity" evidence="10">
    <location>
        <begin position="520"/>
        <end position="534"/>
    </location>
</feature>
<feature type="compositionally biased region" description="Pro residues" evidence="10">
    <location>
        <begin position="481"/>
        <end position="491"/>
    </location>
</feature>
<keyword evidence="14" id="KW-1185">Reference proteome</keyword>
<keyword evidence="7" id="KW-0408">Iron</keyword>
<evidence type="ECO:0000256" key="8">
    <source>
        <dbReference type="ARBA" id="ARBA00023033"/>
    </source>
</evidence>
<dbReference type="EMBL" id="UYJE01006319">
    <property type="protein sequence ID" value="VDI44935.1"/>
    <property type="molecule type" value="Genomic_DNA"/>
</dbReference>
<dbReference type="PANTHER" id="PTHR24023">
    <property type="entry name" value="COLLAGEN ALPHA"/>
    <property type="match status" value="1"/>
</dbReference>
<feature type="domain" description="Thrombospondin-like N-terminal" evidence="12">
    <location>
        <begin position="24"/>
        <end position="217"/>
    </location>
</feature>
<name>A0A8B6F802_MYTGA</name>
<dbReference type="PRINTS" id="PR00463">
    <property type="entry name" value="EP450I"/>
</dbReference>
<feature type="compositionally biased region" description="Gly residues" evidence="10">
    <location>
        <begin position="492"/>
        <end position="509"/>
    </location>
</feature>
<dbReference type="GO" id="GO:0005506">
    <property type="term" value="F:iron ion binding"/>
    <property type="evidence" value="ECO:0007669"/>
    <property type="project" value="InterPro"/>
</dbReference>
<evidence type="ECO:0000256" key="4">
    <source>
        <dbReference type="ARBA" id="ARBA00022723"/>
    </source>
</evidence>
<dbReference type="Pfam" id="PF06482">
    <property type="entry name" value="Endostatin"/>
    <property type="match status" value="1"/>
</dbReference>
<dbReference type="SUPFAM" id="SSF48264">
    <property type="entry name" value="Cytochrome P450"/>
    <property type="match status" value="1"/>
</dbReference>
<feature type="region of interest" description="Disordered" evidence="10">
    <location>
        <begin position="226"/>
        <end position="387"/>
    </location>
</feature>
<dbReference type="InterPro" id="IPR010515">
    <property type="entry name" value="Collagenase_NC10/endostatin"/>
</dbReference>
<keyword evidence="6" id="KW-0560">Oxidoreductase</keyword>
<sequence>MWHFQVIFPLVCIFVQVYTQSETEVDLLAAIGLPDPSKGVTYDVGLEGFPAFKLDKSSYIRKAAETYFTDRIGKINDFAIGITVKVFSKDGILFAVKNIYETVIAFGVRITATGNGKHNVILYYKEDHQYGQMSVTIGNFTVDNIDRNSFTKLAIKVQGDTVTLFDNCEEVGRQQVLNRQPLQFSQGSPLYIGQGGPNFEDTSFEGVIQELKYYTNPAKAEELDCLSLDSGSGSGDKDDDEDRFKPVITLPPPTAKPGEKGEKGDVGEPGKDGKDGKDGEKGEKGDIGPVGPVGPPGPPPSLTPPPPEMLEDMMGAKGERGETGPRGEQGETGIDGFPGQKGEKGDPGNNGPEGPAGIQGPKGDPGDRGLPGIGQVGPQGDPGLPASVNTQEIVDIILSQVHMDQGQKGEKGETGDRGENGSDGSDGREGIPGRDGLPGLDGVKGEKGDTVVGPEGPRGLVGPQGENGLPGSNGVAGPVGPMGPPGPPGLPGPGGLNIEGSGDGDGEPGLPGPPGPVGPMGPQGIQGVVGPMGPAGHKGDAGIIGTPGIPGLPGTPGTPGVFAGNISEMIGKPGKDGAPGLQGEPGLPGEYGPRGFDGPVGPAGDKGDKGDAGEPGPRGQAGINGEPGATGPIGPQGIQGLSGNDGSVGPQGLPGPPGPPGSGYDGPRRGDTGLVDIEGSGDCGCEPGTPGIQGPQGPPGKQGLQGPAGIPGIPGEIGRQGPIGEPGIRGPAGPKGDSGKDGIHGTPGEEGIPGKPGLPGRQGDPGLNGQNGPKGDTGEPGKSIQGPTGATGSPGVQGPAGPPGPPGKTIIETDGGSGDIDGGLGVRGPAQKGDKGDDGATGPAGPRGVDGVPGIPGEPGNPGLPGLQGLRGEDGLVGLRGSDGKDGKDGEAGPEGPSGPPGVNGEKGERGLPGPIGVLPDGVTGGVGVKGEKGDTGEPGPMGPEGPQGPVGPRGFRGPKGDIGMTGLPGYRGLRGRKGDRGRPGFNGLRGYKGDSGPVGPAGPPGPGFGGSGEILKGAKGDLGERGLPGIPGTPGIGAQGPRGDQGEPGRNGLPGFQGPPGPAGKAGTGEVIRGPPGPPGPPGPSGVGTNGGGGGGGGAVTYRNYNELMSVARILPVGTMCYLVEEETVYLRVNKGFRVIELGETVPLPPITTPAAGVRPLPTEEASNIIVLPEGEMQSDQPRLYIFALNAPLSGRMGGIRGADAKCYKQAKKAGKKGTYRAFLSTKTQDLTSIVYYDIDKSVPIVNMKDQILFNSWKQLLNGHGGYFNTQRHIYSFDGEDIMTSPRWPQKIYTQIFVQSFGVRIVSLCNHPANRLTSPMIGQPNMTNRTRSIGYQGANGLCADAVHLKYFITIGSPGPKGQQNQASSQQFVDMFSTIINIILHKDCFDLLNIPTGFHGLDIELVKKYGSVVGTYVGHFPSILISDPDMIKEIWVKDFKHFSDRPELAYAGEMAYSAVTLAKGEHWKFLRHVLSPSFSPAKLKQMFSSIEDCSDQLIYQMKKQSQRNKHVNMEQICQGFSMDVICGTAFGLKVDSQENPNNEFIKMAKEMTSLKFSSPLFLLQAFFPELRHVFSKFEIRPFPSDAIDFFMDITKTAIQKRKDNKMTRPDFLQLMINNYKGERDADIKNGTIEMYKQRGITETEILANSLIFFLDGYDTTASGLIFSIYRMAVHQEFQERLFKEIDHEIGKVINTLSFCFCTDIVHCYNYVN</sequence>
<feature type="compositionally biased region" description="Basic and acidic residues" evidence="10">
    <location>
        <begin position="405"/>
        <end position="432"/>
    </location>
</feature>
<dbReference type="InterPro" id="IPR013320">
    <property type="entry name" value="ConA-like_dom_sf"/>
</dbReference>
<feature type="compositionally biased region" description="Basic and acidic residues" evidence="10">
    <location>
        <begin position="882"/>
        <end position="891"/>
    </location>
</feature>
<evidence type="ECO:0000256" key="6">
    <source>
        <dbReference type="ARBA" id="ARBA00023002"/>
    </source>
</evidence>
<evidence type="ECO:0000256" key="10">
    <source>
        <dbReference type="SAM" id="MobiDB-lite"/>
    </source>
</evidence>
<dbReference type="GO" id="GO:0005594">
    <property type="term" value="C:collagen type IX trimer"/>
    <property type="evidence" value="ECO:0007669"/>
    <property type="project" value="TreeGrafter"/>
</dbReference>
<dbReference type="GO" id="GO:0016705">
    <property type="term" value="F:oxidoreductase activity, acting on paired donors, with incorporation or reduction of molecular oxygen"/>
    <property type="evidence" value="ECO:0007669"/>
    <property type="project" value="InterPro"/>
</dbReference>
<dbReference type="Gene3D" id="1.10.630.10">
    <property type="entry name" value="Cytochrome P450"/>
    <property type="match status" value="1"/>
</dbReference>
<dbReference type="Pfam" id="PF20010">
    <property type="entry name" value="Collagen_trimer"/>
    <property type="match status" value="1"/>
</dbReference>
<dbReference type="SUPFAM" id="SSF49899">
    <property type="entry name" value="Concanavalin A-like lectins/glucanases"/>
    <property type="match status" value="1"/>
</dbReference>
<dbReference type="InterPro" id="IPR016186">
    <property type="entry name" value="C-type_lectin-like/link_sf"/>
</dbReference>
<dbReference type="GO" id="GO:0005615">
    <property type="term" value="C:extracellular space"/>
    <property type="evidence" value="ECO:0007669"/>
    <property type="project" value="TreeGrafter"/>
</dbReference>
<comment type="cofactor">
    <cofactor evidence="1">
        <name>heme</name>
        <dbReference type="ChEBI" id="CHEBI:30413"/>
    </cofactor>
</comment>
<dbReference type="Pfam" id="PF00067">
    <property type="entry name" value="p450"/>
    <property type="match status" value="1"/>
</dbReference>
<dbReference type="InterPro" id="IPR008160">
    <property type="entry name" value="Collagen"/>
</dbReference>
<evidence type="ECO:0000313" key="13">
    <source>
        <dbReference type="EMBL" id="VDI44935.1"/>
    </source>
</evidence>
<proteinExistence type="inferred from homology"/>
<comment type="caution">
    <text evidence="13">The sequence shown here is derived from an EMBL/GenBank/DDBJ whole genome shotgun (WGS) entry which is preliminary data.</text>
</comment>
<dbReference type="InterPro" id="IPR050149">
    <property type="entry name" value="Collagen_superfamily"/>
</dbReference>
<feature type="chain" id="PRO_5032312324" evidence="11">
    <location>
        <begin position="20"/>
        <end position="1712"/>
    </location>
</feature>
<dbReference type="Gene3D" id="3.40.1620.70">
    <property type="match status" value="1"/>
</dbReference>
<comment type="similarity">
    <text evidence="2">Belongs to the cytochrome P450 family.</text>
</comment>
<keyword evidence="5" id="KW-0677">Repeat</keyword>
<gene>
    <name evidence="13" type="ORF">MGAL_10B039461</name>
</gene>
<dbReference type="Pfam" id="PF01391">
    <property type="entry name" value="Collagen"/>
    <property type="match status" value="7"/>
</dbReference>
<keyword evidence="11" id="KW-0732">Signal</keyword>
<feature type="compositionally biased region" description="Low complexity" evidence="10">
    <location>
        <begin position="687"/>
        <end position="734"/>
    </location>
</feature>
<organism evidence="13 14">
    <name type="scientific">Mytilus galloprovincialis</name>
    <name type="common">Mediterranean mussel</name>
    <dbReference type="NCBI Taxonomy" id="29158"/>
    <lineage>
        <taxon>Eukaryota</taxon>
        <taxon>Metazoa</taxon>
        <taxon>Spiralia</taxon>
        <taxon>Lophotrochozoa</taxon>
        <taxon>Mollusca</taxon>
        <taxon>Bivalvia</taxon>
        <taxon>Autobranchia</taxon>
        <taxon>Pteriomorphia</taxon>
        <taxon>Mytilida</taxon>
        <taxon>Mytiloidea</taxon>
        <taxon>Mytilidae</taxon>
        <taxon>Mytilinae</taxon>
        <taxon>Mytilus</taxon>
    </lineage>
</organism>
<dbReference type="InterPro" id="IPR002401">
    <property type="entry name" value="Cyt_P450_E_grp-I"/>
</dbReference>
<evidence type="ECO:0000256" key="11">
    <source>
        <dbReference type="SAM" id="SignalP"/>
    </source>
</evidence>
<dbReference type="GO" id="GO:0030198">
    <property type="term" value="P:extracellular matrix organization"/>
    <property type="evidence" value="ECO:0007669"/>
    <property type="project" value="TreeGrafter"/>
</dbReference>
<feature type="signal peptide" evidence="11">
    <location>
        <begin position="1"/>
        <end position="19"/>
    </location>
</feature>
<evidence type="ECO:0000256" key="9">
    <source>
        <dbReference type="ARBA" id="ARBA00023119"/>
    </source>
</evidence>
<dbReference type="Gene3D" id="2.60.120.200">
    <property type="match status" value="1"/>
</dbReference>
<reference evidence="13" key="1">
    <citation type="submission" date="2018-11" db="EMBL/GenBank/DDBJ databases">
        <authorList>
            <person name="Alioto T."/>
            <person name="Alioto T."/>
        </authorList>
    </citation>
    <scope>NUCLEOTIDE SEQUENCE</scope>
</reference>
<dbReference type="SMART" id="SM00210">
    <property type="entry name" value="TSPN"/>
    <property type="match status" value="1"/>
</dbReference>
<dbReference type="InterPro" id="IPR036396">
    <property type="entry name" value="Cyt_P450_sf"/>
</dbReference>
<keyword evidence="8" id="KW-0503">Monooxygenase</keyword>
<keyword evidence="3" id="KW-0349">Heme</keyword>
<dbReference type="Proteomes" id="UP000596742">
    <property type="component" value="Unassembled WGS sequence"/>
</dbReference>
<dbReference type="GO" id="GO:0030020">
    <property type="term" value="F:extracellular matrix structural constituent conferring tensile strength"/>
    <property type="evidence" value="ECO:0007669"/>
    <property type="project" value="TreeGrafter"/>
</dbReference>
<dbReference type="PANTHER" id="PTHR24023:SF918">
    <property type="entry name" value="COLLAGEN ALPHA-1(IX) CHAIN"/>
    <property type="match status" value="1"/>
</dbReference>
<evidence type="ECO:0000256" key="7">
    <source>
        <dbReference type="ARBA" id="ARBA00023004"/>
    </source>
</evidence>
<dbReference type="OrthoDB" id="5983381at2759"/>
<dbReference type="Gene3D" id="3.10.100.10">
    <property type="entry name" value="Mannose-Binding Protein A, subunit A"/>
    <property type="match status" value="1"/>
</dbReference>
<dbReference type="InterPro" id="IPR001128">
    <property type="entry name" value="Cyt_P450"/>
</dbReference>
<dbReference type="InterPro" id="IPR016187">
    <property type="entry name" value="CTDL_fold"/>
</dbReference>
<keyword evidence="4" id="KW-0479">Metal-binding</keyword>
<feature type="region of interest" description="Disordered" evidence="10">
    <location>
        <begin position="403"/>
        <end position="1095"/>
    </location>
</feature>
<feature type="compositionally biased region" description="Low complexity" evidence="10">
    <location>
        <begin position="578"/>
        <end position="603"/>
    </location>
</feature>